<evidence type="ECO:0000313" key="3">
    <source>
        <dbReference type="Proteomes" id="UP001178277"/>
    </source>
</evidence>
<dbReference type="AlphaFoldDB" id="A0AA90P6M7"/>
<dbReference type="RefSeq" id="WP_305162635.1">
    <property type="nucleotide sequence ID" value="NZ_JAUUTP010000046.1"/>
</dbReference>
<feature type="region of interest" description="Disordered" evidence="1">
    <location>
        <begin position="49"/>
        <end position="92"/>
    </location>
</feature>
<proteinExistence type="predicted"/>
<evidence type="ECO:0000313" key="2">
    <source>
        <dbReference type="EMBL" id="MDP1421628.1"/>
    </source>
</evidence>
<gene>
    <name evidence="2" type="ORF">Q8G35_25510</name>
</gene>
<sequence>MKKQKGSGKCTFHRMMFPIQLAQSNTFNSIGMVLSKLYTELIGAEGTRIRRRKPRRLPDRPRKASAWSGNQRPNCTSHKNRQTRFSSSLSTV</sequence>
<feature type="compositionally biased region" description="Polar residues" evidence="1">
    <location>
        <begin position="67"/>
        <end position="92"/>
    </location>
</feature>
<evidence type="ECO:0000256" key="1">
    <source>
        <dbReference type="SAM" id="MobiDB-lite"/>
    </source>
</evidence>
<dbReference type="Proteomes" id="UP001178277">
    <property type="component" value="Unassembled WGS sequence"/>
</dbReference>
<accession>A0AA90P6M7</accession>
<dbReference type="EMBL" id="JAUUTP010000046">
    <property type="protein sequence ID" value="MDP1421628.1"/>
    <property type="molecule type" value="Genomic_DNA"/>
</dbReference>
<protein>
    <submittedName>
        <fullName evidence="2">Uncharacterized protein</fullName>
    </submittedName>
</protein>
<organism evidence="2 3">
    <name type="scientific">Peribacillus simplex</name>
    <dbReference type="NCBI Taxonomy" id="1478"/>
    <lineage>
        <taxon>Bacteria</taxon>
        <taxon>Bacillati</taxon>
        <taxon>Bacillota</taxon>
        <taxon>Bacilli</taxon>
        <taxon>Bacillales</taxon>
        <taxon>Bacillaceae</taxon>
        <taxon>Peribacillus</taxon>
    </lineage>
</organism>
<name>A0AA90P6M7_9BACI</name>
<reference evidence="2" key="1">
    <citation type="submission" date="2023-07" db="EMBL/GenBank/DDBJ databases">
        <title>Murine gut Bacillus species.</title>
        <authorList>
            <person name="Gutman E."/>
            <person name="Hashuel R."/>
            <person name="Litvak Y."/>
        </authorList>
    </citation>
    <scope>NUCLEOTIDE SEQUENCE</scope>
    <source>
        <strain evidence="2">RU283</strain>
    </source>
</reference>
<comment type="caution">
    <text evidence="2">The sequence shown here is derived from an EMBL/GenBank/DDBJ whole genome shotgun (WGS) entry which is preliminary data.</text>
</comment>